<keyword evidence="11" id="KW-1185">Reference proteome</keyword>
<evidence type="ECO:0000256" key="1">
    <source>
        <dbReference type="ARBA" id="ARBA00004922"/>
    </source>
</evidence>
<dbReference type="Gene3D" id="1.25.40.10">
    <property type="entry name" value="Tetratricopeptide repeat domain"/>
    <property type="match status" value="3"/>
</dbReference>
<comment type="similarity">
    <text evidence="2">Belongs to the glycosyltransferase 41 family. O-GlcNAc transferase subfamily.</text>
</comment>
<dbReference type="InterPro" id="IPR019734">
    <property type="entry name" value="TPR_rpt"/>
</dbReference>
<dbReference type="InterPro" id="IPR011990">
    <property type="entry name" value="TPR-like_helical_dom_sf"/>
</dbReference>
<evidence type="ECO:0000256" key="6">
    <source>
        <dbReference type="ARBA" id="ARBA00022737"/>
    </source>
</evidence>
<dbReference type="Pfam" id="PF14559">
    <property type="entry name" value="TPR_19"/>
    <property type="match status" value="1"/>
</dbReference>
<accession>A0A4P9YV08</accession>
<dbReference type="EMBL" id="KZ990818">
    <property type="protein sequence ID" value="RKP23618.1"/>
    <property type="molecule type" value="Genomic_DNA"/>
</dbReference>
<sequence>MYASKPRDSGLLPLLNLIHTHHPDHLPTMLLMACVYFAHQHYQMSLHYNVEILKRDNQYVEAMSNIGTTLRGMGRHAEAETWWWKAIQLRPNYWDAVDNLVGVLCSVGPDGKADPARYREALKVCEFVGANVIDHNGCAIVRSSQIPRLQNVLHVAANLHYQLGALDAARREYERVLRVMFNGLTIEAIISRVGLIFGQQQGQLLLLLPEQAVSLMAMLFPSTDGILPSLVNVATVTTATTIAGTPHQDLTPAQQQQSNQVTATILLTLAKWHQDTASCPPAALHLVLPLYYLSLSLHRSPSTCNNMGILLSGIQQSIIDPTSATALNGPQLAMRYYTYGLKLDPRHAHLYTNLGSLLKDAGQLEQAIQMYERAVQFNPKFDVALANLANAVKDAGRVQDSIQWYKSAVEVNPDFSEAVCGLVNALGGVCDWRGRGGVAAGWASEPGWMEKVIAIVDKQLAESRSWSGGVLTGTDDGRRFLKELQRAWIGLTAIVLDQEAERTLDRILPHWLRDASSHGQIRNEGGWIFRALDNNTTATIDNYRRPRLPLMAPPPVPTVLPFHTFTYPLSPWQVRLISHRNALRISHNTLSATWLPPTVYPPPPPPAPRLRIGYVSSDFNNHPLAHLMQSVFGFHNREQCVVLCYATTPADGSPYRAKIERESDVFLDVSAWTTQAIVERIVADGIHVLINLNGYTKGARNEIFAARPCPVQLAYMGFAGTLAAGWCDYFIVDPIVCPPETVAWERWRARLTPHAGSTGRIVAAEAHTRGDCGQDIDPEDEAEPDWVYTERLIYMPHSYFVNDHRQGFREEDEDVAADMETRWRYEEDRRWRMRRQVFPGLRDDVVIFANFNQLYKMDPCIFRAWLRYGCP</sequence>
<evidence type="ECO:0000256" key="4">
    <source>
        <dbReference type="ARBA" id="ARBA00022676"/>
    </source>
</evidence>
<evidence type="ECO:0000256" key="5">
    <source>
        <dbReference type="ARBA" id="ARBA00022679"/>
    </source>
</evidence>
<dbReference type="Gene3D" id="3.40.50.11380">
    <property type="match status" value="1"/>
</dbReference>
<dbReference type="Pfam" id="PF13844">
    <property type="entry name" value="Glyco_transf_41"/>
    <property type="match status" value="1"/>
</dbReference>
<evidence type="ECO:0000256" key="8">
    <source>
        <dbReference type="PROSITE-ProRule" id="PRU00339"/>
    </source>
</evidence>
<evidence type="ECO:0000256" key="7">
    <source>
        <dbReference type="ARBA" id="ARBA00022803"/>
    </source>
</evidence>
<dbReference type="InterPro" id="IPR029489">
    <property type="entry name" value="OGT/SEC/SPY_C"/>
</dbReference>
<dbReference type="SMART" id="SM00028">
    <property type="entry name" value="TPR"/>
    <property type="match status" value="3"/>
</dbReference>
<dbReference type="PROSITE" id="PS50005">
    <property type="entry name" value="TPR"/>
    <property type="match status" value="2"/>
</dbReference>
<dbReference type="Pfam" id="PF13374">
    <property type="entry name" value="TPR_10"/>
    <property type="match status" value="1"/>
</dbReference>
<keyword evidence="4" id="KW-0328">Glycosyltransferase</keyword>
<dbReference type="GO" id="GO:0006493">
    <property type="term" value="P:protein O-linked glycosylation"/>
    <property type="evidence" value="ECO:0007669"/>
    <property type="project" value="TreeGrafter"/>
</dbReference>
<dbReference type="PANTHER" id="PTHR44998">
    <property type="match status" value="1"/>
</dbReference>
<reference evidence="11" key="1">
    <citation type="journal article" date="2018" name="Nat. Microbiol.">
        <title>Leveraging single-cell genomics to expand the fungal tree of life.</title>
        <authorList>
            <person name="Ahrendt S.R."/>
            <person name="Quandt C.A."/>
            <person name="Ciobanu D."/>
            <person name="Clum A."/>
            <person name="Salamov A."/>
            <person name="Andreopoulos B."/>
            <person name="Cheng J.F."/>
            <person name="Woyke T."/>
            <person name="Pelin A."/>
            <person name="Henrissat B."/>
            <person name="Reynolds N.K."/>
            <person name="Benny G.L."/>
            <person name="Smith M.E."/>
            <person name="James T.Y."/>
            <person name="Grigoriev I.V."/>
        </authorList>
    </citation>
    <scope>NUCLEOTIDE SEQUENCE [LARGE SCALE GENOMIC DNA]</scope>
    <source>
        <strain evidence="11">Benny S71-1</strain>
    </source>
</reference>
<organism evidence="10 11">
    <name type="scientific">Syncephalis pseudoplumigaleata</name>
    <dbReference type="NCBI Taxonomy" id="1712513"/>
    <lineage>
        <taxon>Eukaryota</taxon>
        <taxon>Fungi</taxon>
        <taxon>Fungi incertae sedis</taxon>
        <taxon>Zoopagomycota</taxon>
        <taxon>Zoopagomycotina</taxon>
        <taxon>Zoopagomycetes</taxon>
        <taxon>Zoopagales</taxon>
        <taxon>Piptocephalidaceae</taxon>
        <taxon>Syncephalis</taxon>
    </lineage>
</organism>
<evidence type="ECO:0000313" key="11">
    <source>
        <dbReference type="Proteomes" id="UP000278143"/>
    </source>
</evidence>
<keyword evidence="5 10" id="KW-0808">Transferase</keyword>
<dbReference type="PROSITE" id="PS50293">
    <property type="entry name" value="TPR_REGION"/>
    <property type="match status" value="1"/>
</dbReference>
<feature type="repeat" description="TPR" evidence="8">
    <location>
        <begin position="348"/>
        <end position="381"/>
    </location>
</feature>
<feature type="repeat" description="TPR" evidence="8">
    <location>
        <begin position="60"/>
        <end position="93"/>
    </location>
</feature>
<protein>
    <recommendedName>
        <fullName evidence="3">protein O-GlcNAc transferase</fullName>
        <ecNumber evidence="3">2.4.1.255</ecNumber>
    </recommendedName>
</protein>
<dbReference type="SUPFAM" id="SSF48452">
    <property type="entry name" value="TPR-like"/>
    <property type="match status" value="1"/>
</dbReference>
<evidence type="ECO:0000259" key="9">
    <source>
        <dbReference type="Pfam" id="PF13844"/>
    </source>
</evidence>
<dbReference type="EC" id="2.4.1.255" evidence="3"/>
<dbReference type="Proteomes" id="UP000278143">
    <property type="component" value="Unassembled WGS sequence"/>
</dbReference>
<keyword evidence="6" id="KW-0677">Repeat</keyword>
<feature type="domain" description="O-GlcNAc transferase C-terminal" evidence="9">
    <location>
        <begin position="556"/>
        <end position="741"/>
    </location>
</feature>
<evidence type="ECO:0000256" key="2">
    <source>
        <dbReference type="ARBA" id="ARBA00005386"/>
    </source>
</evidence>
<feature type="non-terminal residue" evidence="10">
    <location>
        <position position="871"/>
    </location>
</feature>
<evidence type="ECO:0000313" key="10">
    <source>
        <dbReference type="EMBL" id="RKP23618.1"/>
    </source>
</evidence>
<comment type="pathway">
    <text evidence="1">Protein modification; protein glycosylation.</text>
</comment>
<dbReference type="OrthoDB" id="421121at2759"/>
<dbReference type="GO" id="GO:0097363">
    <property type="term" value="F:protein O-acetylglucosaminyltransferase activity"/>
    <property type="evidence" value="ECO:0007669"/>
    <property type="project" value="UniProtKB-EC"/>
</dbReference>
<name>A0A4P9YV08_9FUNG</name>
<gene>
    <name evidence="10" type="ORF">SYNPS1DRAFT_24311</name>
</gene>
<dbReference type="PANTHER" id="PTHR44998:SF1">
    <property type="entry name" value="UDP-N-ACETYLGLUCOSAMINE--PEPTIDE N-ACETYLGLUCOSAMINYLTRANSFERASE 110 KDA SUBUNIT"/>
    <property type="match status" value="1"/>
</dbReference>
<dbReference type="AlphaFoldDB" id="A0A4P9YV08"/>
<proteinExistence type="inferred from homology"/>
<keyword evidence="7 8" id="KW-0802">TPR repeat</keyword>
<evidence type="ECO:0000256" key="3">
    <source>
        <dbReference type="ARBA" id="ARBA00011970"/>
    </source>
</evidence>
<dbReference type="UniPathway" id="UPA00378"/>